<evidence type="ECO:0008006" key="3">
    <source>
        <dbReference type="Google" id="ProtNLM"/>
    </source>
</evidence>
<comment type="caution">
    <text evidence="1">The sequence shown here is derived from an EMBL/GenBank/DDBJ whole genome shotgun (WGS) entry which is preliminary data.</text>
</comment>
<evidence type="ECO:0000313" key="2">
    <source>
        <dbReference type="Proteomes" id="UP001152622"/>
    </source>
</evidence>
<organism evidence="1 2">
    <name type="scientific">Synaphobranchus kaupii</name>
    <name type="common">Kaup's arrowtooth eel</name>
    <dbReference type="NCBI Taxonomy" id="118154"/>
    <lineage>
        <taxon>Eukaryota</taxon>
        <taxon>Metazoa</taxon>
        <taxon>Chordata</taxon>
        <taxon>Craniata</taxon>
        <taxon>Vertebrata</taxon>
        <taxon>Euteleostomi</taxon>
        <taxon>Actinopterygii</taxon>
        <taxon>Neopterygii</taxon>
        <taxon>Teleostei</taxon>
        <taxon>Anguilliformes</taxon>
        <taxon>Synaphobranchidae</taxon>
        <taxon>Synaphobranchus</taxon>
    </lineage>
</organism>
<gene>
    <name evidence="1" type="ORF">SKAU_G00035520</name>
</gene>
<reference evidence="1" key="1">
    <citation type="journal article" date="2023" name="Science">
        <title>Genome structures resolve the early diversification of teleost fishes.</title>
        <authorList>
            <person name="Parey E."/>
            <person name="Louis A."/>
            <person name="Montfort J."/>
            <person name="Bouchez O."/>
            <person name="Roques C."/>
            <person name="Iampietro C."/>
            <person name="Lluch J."/>
            <person name="Castinel A."/>
            <person name="Donnadieu C."/>
            <person name="Desvignes T."/>
            <person name="Floi Bucao C."/>
            <person name="Jouanno E."/>
            <person name="Wen M."/>
            <person name="Mejri S."/>
            <person name="Dirks R."/>
            <person name="Jansen H."/>
            <person name="Henkel C."/>
            <person name="Chen W.J."/>
            <person name="Zahm M."/>
            <person name="Cabau C."/>
            <person name="Klopp C."/>
            <person name="Thompson A.W."/>
            <person name="Robinson-Rechavi M."/>
            <person name="Braasch I."/>
            <person name="Lecointre G."/>
            <person name="Bobe J."/>
            <person name="Postlethwait J.H."/>
            <person name="Berthelot C."/>
            <person name="Roest Crollius H."/>
            <person name="Guiguen Y."/>
        </authorList>
    </citation>
    <scope>NUCLEOTIDE SEQUENCE</scope>
    <source>
        <strain evidence="1">WJC10195</strain>
    </source>
</reference>
<accession>A0A9Q1GEP3</accession>
<evidence type="ECO:0000313" key="1">
    <source>
        <dbReference type="EMBL" id="KAJ8382774.1"/>
    </source>
</evidence>
<protein>
    <recommendedName>
        <fullName evidence="3">DUF4939 domain-containing protein</fullName>
    </recommendedName>
</protein>
<dbReference type="Proteomes" id="UP001152622">
    <property type="component" value="Chromosome 1"/>
</dbReference>
<sequence>MTRLRMGHCGLAGGLVRESHLPSCECYDGRLGKCQRFLIECSLAFELQPSSFPTNRSKVALIIFLFSGKALDWARRGRHQSAKTSTLSPMSYLPSLSRLFKGRRLLFKKD</sequence>
<dbReference type="EMBL" id="JAINUF010000001">
    <property type="protein sequence ID" value="KAJ8382774.1"/>
    <property type="molecule type" value="Genomic_DNA"/>
</dbReference>
<dbReference type="AlphaFoldDB" id="A0A9Q1GEP3"/>
<name>A0A9Q1GEP3_SYNKA</name>
<keyword evidence="2" id="KW-1185">Reference proteome</keyword>
<dbReference type="OrthoDB" id="8963233at2759"/>
<proteinExistence type="predicted"/>